<keyword evidence="4" id="KW-1185">Reference proteome</keyword>
<evidence type="ECO:0000256" key="1">
    <source>
        <dbReference type="SAM" id="MobiDB-lite"/>
    </source>
</evidence>
<organism evidence="3 4">
    <name type="scientific">Piscirickettsia litoralis</name>
    <dbReference type="NCBI Taxonomy" id="1891921"/>
    <lineage>
        <taxon>Bacteria</taxon>
        <taxon>Pseudomonadati</taxon>
        <taxon>Pseudomonadota</taxon>
        <taxon>Gammaproteobacteria</taxon>
        <taxon>Thiotrichales</taxon>
        <taxon>Piscirickettsiaceae</taxon>
        <taxon>Piscirickettsia</taxon>
    </lineage>
</organism>
<name>A0ABX3A1X4_9GAMM</name>
<comment type="caution">
    <text evidence="3">The sequence shown here is derived from an EMBL/GenBank/DDBJ whole genome shotgun (WGS) entry which is preliminary data.</text>
</comment>
<proteinExistence type="predicted"/>
<dbReference type="EMBL" id="MDTU01000003">
    <property type="protein sequence ID" value="ODN41440.1"/>
    <property type="molecule type" value="Genomic_DNA"/>
</dbReference>
<dbReference type="Pfam" id="PF23536">
    <property type="entry name" value="TraK_C"/>
    <property type="match status" value="1"/>
</dbReference>
<feature type="region of interest" description="Disordered" evidence="1">
    <location>
        <begin position="216"/>
        <end position="235"/>
    </location>
</feature>
<dbReference type="Proteomes" id="UP000094329">
    <property type="component" value="Unassembled WGS sequence"/>
</dbReference>
<evidence type="ECO:0000313" key="3">
    <source>
        <dbReference type="EMBL" id="ODN41440.1"/>
    </source>
</evidence>
<evidence type="ECO:0000313" key="4">
    <source>
        <dbReference type="Proteomes" id="UP000094329"/>
    </source>
</evidence>
<dbReference type="InterPro" id="IPR055397">
    <property type="entry name" value="TraK_C"/>
</dbReference>
<evidence type="ECO:0000259" key="2">
    <source>
        <dbReference type="Pfam" id="PF23536"/>
    </source>
</evidence>
<accession>A0ABX3A1X4</accession>
<sequence length="235" mass="25767">MNEVLPIALGHANRIVTPFSSPKVIKMDSSTTIDIKDNVLYVATENPAPITLYIRDAGSESVALSITLVPRRIPPQQYELNIKGQQHYNFSNKKAQRWEESQPYIESLRLALRDTALGKVPSGYSLGKTQPNDALPHCAQPGLSFSFNGGQTIAGHHFKILVGTVHNATPNPIELKESSCGNWNVAAVAAWPNVFLTSGQSSEIYVVMNMPHQSFSQESQRPSLLEQGGDQHGHI</sequence>
<gene>
    <name evidence="3" type="ORF">BGC07_16685</name>
</gene>
<feature type="domain" description="TraK C-terminal" evidence="2">
    <location>
        <begin position="96"/>
        <end position="207"/>
    </location>
</feature>
<reference evidence="3 4" key="1">
    <citation type="submission" date="2016-08" db="EMBL/GenBank/DDBJ databases">
        <title>Draft genome sequence of Candidatus Piscirickettsia litoralis, from seawater.</title>
        <authorList>
            <person name="Wan X."/>
            <person name="Lee A.J."/>
            <person name="Hou S."/>
            <person name="Donachie S.P."/>
        </authorList>
    </citation>
    <scope>NUCLEOTIDE SEQUENCE [LARGE SCALE GENOMIC DNA]</scope>
    <source>
        <strain evidence="3 4">Y2</strain>
    </source>
</reference>
<protein>
    <recommendedName>
        <fullName evidence="2">TraK C-terminal domain-containing protein</fullName>
    </recommendedName>
</protein>